<evidence type="ECO:0000256" key="2">
    <source>
        <dbReference type="SAM" id="MobiDB-lite"/>
    </source>
</evidence>
<feature type="region of interest" description="Disordered" evidence="2">
    <location>
        <begin position="658"/>
        <end position="680"/>
    </location>
</feature>
<evidence type="ECO:0000313" key="3">
    <source>
        <dbReference type="EMBL" id="ORX46617.1"/>
    </source>
</evidence>
<gene>
    <name evidence="3" type="ORF">BCR36DRAFT_413922</name>
</gene>
<feature type="compositionally biased region" description="Low complexity" evidence="2">
    <location>
        <begin position="135"/>
        <end position="150"/>
    </location>
</feature>
<feature type="compositionally biased region" description="Basic and acidic residues" evidence="2">
    <location>
        <begin position="501"/>
        <end position="515"/>
    </location>
</feature>
<evidence type="ECO:0000256" key="1">
    <source>
        <dbReference type="SAM" id="Coils"/>
    </source>
</evidence>
<name>A0A1Y1V4Q3_9FUNG</name>
<organism evidence="3 4">
    <name type="scientific">Piromyces finnis</name>
    <dbReference type="NCBI Taxonomy" id="1754191"/>
    <lineage>
        <taxon>Eukaryota</taxon>
        <taxon>Fungi</taxon>
        <taxon>Fungi incertae sedis</taxon>
        <taxon>Chytridiomycota</taxon>
        <taxon>Chytridiomycota incertae sedis</taxon>
        <taxon>Neocallimastigomycetes</taxon>
        <taxon>Neocallimastigales</taxon>
        <taxon>Neocallimastigaceae</taxon>
        <taxon>Piromyces</taxon>
    </lineage>
</organism>
<dbReference type="OrthoDB" id="10644733at2759"/>
<feature type="region of interest" description="Disordered" evidence="2">
    <location>
        <begin position="458"/>
        <end position="515"/>
    </location>
</feature>
<reference evidence="3 4" key="2">
    <citation type="submission" date="2016-08" db="EMBL/GenBank/DDBJ databases">
        <title>Pervasive Adenine N6-methylation of Active Genes in Fungi.</title>
        <authorList>
            <consortium name="DOE Joint Genome Institute"/>
            <person name="Mondo S.J."/>
            <person name="Dannebaum R.O."/>
            <person name="Kuo R.C."/>
            <person name="Labutti K."/>
            <person name="Haridas S."/>
            <person name="Kuo A."/>
            <person name="Salamov A."/>
            <person name="Ahrendt S.R."/>
            <person name="Lipzen A."/>
            <person name="Sullivan W."/>
            <person name="Andreopoulos W.B."/>
            <person name="Clum A."/>
            <person name="Lindquist E."/>
            <person name="Daum C."/>
            <person name="Ramamoorthy G.K."/>
            <person name="Gryganskyi A."/>
            <person name="Culley D."/>
            <person name="Magnuson J.K."/>
            <person name="James T.Y."/>
            <person name="O'Malley M.A."/>
            <person name="Stajich J.E."/>
            <person name="Spatafora J.W."/>
            <person name="Visel A."/>
            <person name="Grigoriev I.V."/>
        </authorList>
    </citation>
    <scope>NUCLEOTIDE SEQUENCE [LARGE SCALE GENOMIC DNA]</scope>
    <source>
        <strain evidence="4">finn</strain>
    </source>
</reference>
<keyword evidence="4" id="KW-1185">Reference proteome</keyword>
<proteinExistence type="predicted"/>
<comment type="caution">
    <text evidence="3">The sequence shown here is derived from an EMBL/GenBank/DDBJ whole genome shotgun (WGS) entry which is preliminary data.</text>
</comment>
<feature type="coiled-coil region" evidence="1">
    <location>
        <begin position="585"/>
        <end position="612"/>
    </location>
</feature>
<dbReference type="STRING" id="1754191.A0A1Y1V4Q3"/>
<feature type="compositionally biased region" description="Low complexity" evidence="2">
    <location>
        <begin position="157"/>
        <end position="174"/>
    </location>
</feature>
<feature type="compositionally biased region" description="Low complexity" evidence="2">
    <location>
        <begin position="663"/>
        <end position="680"/>
    </location>
</feature>
<protein>
    <submittedName>
        <fullName evidence="3">Uncharacterized protein</fullName>
    </submittedName>
</protein>
<feature type="region of interest" description="Disordered" evidence="2">
    <location>
        <begin position="619"/>
        <end position="644"/>
    </location>
</feature>
<dbReference type="AlphaFoldDB" id="A0A1Y1V4Q3"/>
<feature type="region of interest" description="Disordered" evidence="2">
    <location>
        <begin position="133"/>
        <end position="210"/>
    </location>
</feature>
<evidence type="ECO:0000313" key="4">
    <source>
        <dbReference type="Proteomes" id="UP000193719"/>
    </source>
</evidence>
<accession>A0A1Y1V4Q3</accession>
<feature type="compositionally biased region" description="Basic and acidic residues" evidence="2">
    <location>
        <begin position="460"/>
        <end position="491"/>
    </location>
</feature>
<dbReference type="EMBL" id="MCFH01000034">
    <property type="protein sequence ID" value="ORX46617.1"/>
    <property type="molecule type" value="Genomic_DNA"/>
</dbReference>
<sequence>MAEEFYIDQMHKWENVWSTIKQLSKEEIAKIPKEFLRTSKIPEHKVKIKKWERSEEIVDNFEVEQLSNIILYDVDMVMENTEDSSVSISTSNNITSIDQEKAAELMATPVAETSINSSENTSQQNDLTISNTIHNSMSNTSFSNSTSTDSSSERTEQTSTGNGTNSNLTNGSSLKFEILPETEQDSSIEKLPLKKTSTNNEEDSEHADKRIKLDDGNIKEVNIINKIENDNSIVTEELVTDNNSLKRKADQLEKETESGSSISNEIEKLNKPVNENISNVINKEDIANKIHINATLLDSEELKPKQTEKHMSLFDDQGYIILNPFSLEDKVSNVAMEESKIVDVPSSNENKMDIDGVENFDKLDNEQSVADSSFGLKSYNSTEFSSEGSYKKVVASIEDSNVSTIYEVSSINNEDLLDQSSSVSSSNVKRIIERLENNSINNELSSSINSTIENNSGEVKLPEKFDDSKTLSEKSEGNKLEQHQETDDKNHISSGNENEIVENKITNENENEEKKVENNIVEKETDINIKIDKDDNETEGKKEAGTLNKVNSGDLMDVDDKPKEGIIGGSVIDKIKLFEKNVIINENSKENEKEVEAKLQEVNNTIDKQVEENEVKVEREGPSNIVNNSSFTEQEKKEINSTENVVNVTATNNIKEITVTKTEGSNSEIENPNSNSSNTN</sequence>
<dbReference type="Proteomes" id="UP000193719">
    <property type="component" value="Unassembled WGS sequence"/>
</dbReference>
<reference evidence="3 4" key="1">
    <citation type="submission" date="2016-08" db="EMBL/GenBank/DDBJ databases">
        <title>Genomes of anaerobic fungi encode conserved fungal cellulosomes for biomass hydrolysis.</title>
        <authorList>
            <consortium name="DOE Joint Genome Institute"/>
            <person name="Haitjema C.H."/>
            <person name="Gilmore S.P."/>
            <person name="Henske J.K."/>
            <person name="Solomon K.V."/>
            <person name="De Groot R."/>
            <person name="Kuo A."/>
            <person name="Mondo S.J."/>
            <person name="Salamov A.A."/>
            <person name="Labutti K."/>
            <person name="Zhao Z."/>
            <person name="Chiniquy J."/>
            <person name="Barry K."/>
            <person name="Brewer H.M."/>
            <person name="Purvine S.O."/>
            <person name="Wright A.T."/>
            <person name="Boxma B."/>
            <person name="Van Alen T."/>
            <person name="Hackstein J.H."/>
            <person name="Baker S.E."/>
            <person name="Grigoriev I.V."/>
            <person name="O'Malley M.A."/>
        </authorList>
    </citation>
    <scope>NUCLEOTIDE SEQUENCE [LARGE SCALE GENOMIC DNA]</scope>
    <source>
        <strain evidence="4">finn</strain>
    </source>
</reference>
<keyword evidence="1" id="KW-0175">Coiled coil</keyword>